<reference evidence="3" key="1">
    <citation type="submission" date="2022-10" db="EMBL/GenBank/DDBJ databases">
        <title>The complete genomes of actinobacterial strains from the NBC collection.</title>
        <authorList>
            <person name="Joergensen T.S."/>
            <person name="Alvarez Arevalo M."/>
            <person name="Sterndorff E.B."/>
            <person name="Faurdal D."/>
            <person name="Vuksanovic O."/>
            <person name="Mourched A.-S."/>
            <person name="Charusanti P."/>
            <person name="Shaw S."/>
            <person name="Blin K."/>
            <person name="Weber T."/>
        </authorList>
    </citation>
    <scope>NUCLEOTIDE SEQUENCE</scope>
    <source>
        <strain evidence="3">NBC_00148</strain>
    </source>
</reference>
<dbReference type="AlphaFoldDB" id="A0AAU1LRS2"/>
<evidence type="ECO:0000256" key="2">
    <source>
        <dbReference type="SAM" id="SignalP"/>
    </source>
</evidence>
<feature type="compositionally biased region" description="Low complexity" evidence="1">
    <location>
        <begin position="34"/>
        <end position="79"/>
    </location>
</feature>
<gene>
    <name evidence="3" type="ORF">OG222_12450</name>
</gene>
<evidence type="ECO:0008006" key="4">
    <source>
        <dbReference type="Google" id="ProtNLM"/>
    </source>
</evidence>
<organism evidence="3">
    <name type="scientific">Streptomyces sp. NBC_00148</name>
    <dbReference type="NCBI Taxonomy" id="2903626"/>
    <lineage>
        <taxon>Bacteria</taxon>
        <taxon>Bacillati</taxon>
        <taxon>Actinomycetota</taxon>
        <taxon>Actinomycetes</taxon>
        <taxon>Kitasatosporales</taxon>
        <taxon>Streptomycetaceae</taxon>
        <taxon>Streptomyces</taxon>
    </lineage>
</organism>
<evidence type="ECO:0000256" key="1">
    <source>
        <dbReference type="SAM" id="MobiDB-lite"/>
    </source>
</evidence>
<keyword evidence="2" id="KW-0732">Signal</keyword>
<feature type="region of interest" description="Disordered" evidence="1">
    <location>
        <begin position="29"/>
        <end position="90"/>
    </location>
</feature>
<accession>A0AAU1LRS2</accession>
<dbReference type="PROSITE" id="PS51257">
    <property type="entry name" value="PROKAR_LIPOPROTEIN"/>
    <property type="match status" value="1"/>
</dbReference>
<sequence>MHISHRSATVRSLTALALSLMALTACGGKGDGQSAGTAPAASATPAASDSGTPSAPADGTASTPAPGSDEASASASAGDTGPVAASSTSAAPWAGTKQFVQIDDARITDGRTYLSVRPAQKKAHPEFEAWVIVPGKGPYTEVPMAEDATVLLSVPLGDAKHPASYSQADFVSRLKARSSTESPMLLGYDVSFDGEGRITRLQSLYTP</sequence>
<proteinExistence type="predicted"/>
<feature type="chain" id="PRO_5043928115" description="Lipoprotein" evidence="2">
    <location>
        <begin position="28"/>
        <end position="207"/>
    </location>
</feature>
<protein>
    <recommendedName>
        <fullName evidence="4">Lipoprotein</fullName>
    </recommendedName>
</protein>
<evidence type="ECO:0000313" key="3">
    <source>
        <dbReference type="EMBL" id="WTQ73859.1"/>
    </source>
</evidence>
<name>A0AAU1LRS2_9ACTN</name>
<dbReference type="EMBL" id="CP108169">
    <property type="protein sequence ID" value="WTQ73859.1"/>
    <property type="molecule type" value="Genomic_DNA"/>
</dbReference>
<feature type="signal peptide" evidence="2">
    <location>
        <begin position="1"/>
        <end position="27"/>
    </location>
</feature>